<evidence type="ECO:0000256" key="1">
    <source>
        <dbReference type="SAM" id="Phobius"/>
    </source>
</evidence>
<reference evidence="2" key="1">
    <citation type="submission" date="2020-10" db="EMBL/GenBank/DDBJ databases">
        <authorList>
            <person name="Gilroy R."/>
        </authorList>
    </citation>
    <scope>NUCLEOTIDE SEQUENCE</scope>
    <source>
        <strain evidence="2">ChiW3-316</strain>
    </source>
</reference>
<accession>A0A9D1SA29</accession>
<evidence type="ECO:0000313" key="3">
    <source>
        <dbReference type="Proteomes" id="UP000824107"/>
    </source>
</evidence>
<gene>
    <name evidence="2" type="ORF">IAD20_00150</name>
</gene>
<feature type="transmembrane region" description="Helical" evidence="1">
    <location>
        <begin position="30"/>
        <end position="49"/>
    </location>
</feature>
<feature type="transmembrane region" description="Helical" evidence="1">
    <location>
        <begin position="5"/>
        <end position="24"/>
    </location>
</feature>
<reference evidence="2" key="2">
    <citation type="journal article" date="2021" name="PeerJ">
        <title>Extensive microbial diversity within the chicken gut microbiome revealed by metagenomics and culture.</title>
        <authorList>
            <person name="Gilroy R."/>
            <person name="Ravi A."/>
            <person name="Getino M."/>
            <person name="Pursley I."/>
            <person name="Horton D.L."/>
            <person name="Alikhan N.F."/>
            <person name="Baker D."/>
            <person name="Gharbi K."/>
            <person name="Hall N."/>
            <person name="Watson M."/>
            <person name="Adriaenssens E.M."/>
            <person name="Foster-Nyarko E."/>
            <person name="Jarju S."/>
            <person name="Secka A."/>
            <person name="Antonio M."/>
            <person name="Oren A."/>
            <person name="Chaudhuri R.R."/>
            <person name="La Ragione R."/>
            <person name="Hildebrand F."/>
            <person name="Pallen M.J."/>
        </authorList>
    </citation>
    <scope>NUCLEOTIDE SEQUENCE</scope>
    <source>
        <strain evidence="2">ChiW3-316</strain>
    </source>
</reference>
<dbReference type="AlphaFoldDB" id="A0A9D1SA29"/>
<sequence>MKTAMFIFCLVTTVCSLLFVHFMLTEVSSAWRWIFIIPGIISAFFYGCWSWRFRPWHKTYAC</sequence>
<organism evidence="2 3">
    <name type="scientific">Candidatus Scatocola faecipullorum</name>
    <dbReference type="NCBI Taxonomy" id="2840917"/>
    <lineage>
        <taxon>Bacteria</taxon>
        <taxon>Pseudomonadati</taxon>
        <taxon>Pseudomonadota</taxon>
        <taxon>Alphaproteobacteria</taxon>
        <taxon>Rhodospirillales</taxon>
        <taxon>Rhodospirillaceae</taxon>
        <taxon>Rhodospirillaceae incertae sedis</taxon>
        <taxon>Candidatus Scatocola</taxon>
    </lineage>
</organism>
<protein>
    <submittedName>
        <fullName evidence="2">Uncharacterized protein</fullName>
    </submittedName>
</protein>
<keyword evidence="1" id="KW-0812">Transmembrane</keyword>
<dbReference type="EMBL" id="DVNC01000002">
    <property type="protein sequence ID" value="HIU52475.1"/>
    <property type="molecule type" value="Genomic_DNA"/>
</dbReference>
<evidence type="ECO:0000313" key="2">
    <source>
        <dbReference type="EMBL" id="HIU52475.1"/>
    </source>
</evidence>
<name>A0A9D1SA29_9PROT</name>
<dbReference type="Proteomes" id="UP000824107">
    <property type="component" value="Unassembled WGS sequence"/>
</dbReference>
<comment type="caution">
    <text evidence="2">The sequence shown here is derived from an EMBL/GenBank/DDBJ whole genome shotgun (WGS) entry which is preliminary data.</text>
</comment>
<proteinExistence type="predicted"/>
<keyword evidence="1" id="KW-1133">Transmembrane helix</keyword>
<keyword evidence="1" id="KW-0472">Membrane</keyword>